<evidence type="ECO:0000256" key="4">
    <source>
        <dbReference type="ARBA" id="ARBA00022741"/>
    </source>
</evidence>
<dbReference type="EMBL" id="PNYC01000002">
    <property type="protein sequence ID" value="PMS37941.1"/>
    <property type="molecule type" value="Genomic_DNA"/>
</dbReference>
<dbReference type="SUPFAM" id="SSF52540">
    <property type="entry name" value="P-loop containing nucleoside triphosphate hydrolases"/>
    <property type="match status" value="1"/>
</dbReference>
<comment type="catalytic activity">
    <reaction evidence="7 8">
        <text>D-ribulose 5-phosphate + ATP = D-ribulose 1,5-bisphosphate + ADP + H(+)</text>
        <dbReference type="Rhea" id="RHEA:19365"/>
        <dbReference type="ChEBI" id="CHEBI:15378"/>
        <dbReference type="ChEBI" id="CHEBI:30616"/>
        <dbReference type="ChEBI" id="CHEBI:57870"/>
        <dbReference type="ChEBI" id="CHEBI:58121"/>
        <dbReference type="ChEBI" id="CHEBI:456216"/>
        <dbReference type="EC" id="2.7.1.19"/>
    </reaction>
</comment>
<evidence type="ECO:0000256" key="3">
    <source>
        <dbReference type="ARBA" id="ARBA00022679"/>
    </source>
</evidence>
<evidence type="ECO:0000256" key="6">
    <source>
        <dbReference type="ARBA" id="ARBA00022840"/>
    </source>
</evidence>
<dbReference type="Gene3D" id="3.40.50.300">
    <property type="entry name" value="P-loop containing nucleotide triphosphate hydrolases"/>
    <property type="match status" value="1"/>
</dbReference>
<dbReference type="GO" id="GO:0005975">
    <property type="term" value="P:carbohydrate metabolic process"/>
    <property type="evidence" value="ECO:0007669"/>
    <property type="project" value="InterPro"/>
</dbReference>
<dbReference type="GO" id="GO:0005524">
    <property type="term" value="F:ATP binding"/>
    <property type="evidence" value="ECO:0007669"/>
    <property type="project" value="UniProtKB-KW"/>
</dbReference>
<dbReference type="Proteomes" id="UP000235777">
    <property type="component" value="Unassembled WGS sequence"/>
</dbReference>
<evidence type="ECO:0000313" key="11">
    <source>
        <dbReference type="Proteomes" id="UP000235777"/>
    </source>
</evidence>
<evidence type="ECO:0000256" key="1">
    <source>
        <dbReference type="ARBA" id="ARBA00009719"/>
    </source>
</evidence>
<dbReference type="AlphaFoldDB" id="A0A2N7X8K6"/>
<dbReference type="GO" id="GO:0008974">
    <property type="term" value="F:phosphoribulokinase activity"/>
    <property type="evidence" value="ECO:0007669"/>
    <property type="project" value="UniProtKB-EC"/>
</dbReference>
<sequence length="290" mass="32990">MSVKHPIIAVTGSSGAGTTTVMKSFTHIFRRERINAQIVEGDAFHRYDRLGMREAMQQRERDGFRNFSHFGPDANLLEELEGLFASYAENGSGRYRHYVHDDAEAAQYGQDAGTFTPWRDIDPGTDLLFYEGLHGAAVTDSIDVGRHADLLVGVVPIINLEWIQKLHRDQTMRGYSHEAVVDTILRRMPDYVNYICPQFSRTHVNFQRVPTVDTSNPFTAREIPQPDESFVVIRFARPKGIDFQYLLTMLHDSFMSRPNVIVVPGGKMGLAMQLIFTPMILQLMDRRARA</sequence>
<dbReference type="RefSeq" id="WP_018438895.1">
    <property type="nucleotide sequence ID" value="NZ_KB890164.1"/>
</dbReference>
<evidence type="ECO:0000256" key="7">
    <source>
        <dbReference type="ARBA" id="ARBA00047663"/>
    </source>
</evidence>
<dbReference type="STRING" id="863227.GCA_000373005_00387"/>
<comment type="caution">
    <text evidence="10">The sequence shown here is derived from an EMBL/GenBank/DDBJ whole genome shotgun (WGS) entry which is preliminary data.</text>
</comment>
<name>A0A2N7X8K6_9BURK</name>
<keyword evidence="3" id="KW-0808">Transferase</keyword>
<dbReference type="NCBIfam" id="NF011997">
    <property type="entry name" value="PRK15453.1"/>
    <property type="match status" value="1"/>
</dbReference>
<evidence type="ECO:0000256" key="2">
    <source>
        <dbReference type="ARBA" id="ARBA00012042"/>
    </source>
</evidence>
<proteinExistence type="inferred from homology"/>
<dbReference type="InterPro" id="IPR006082">
    <property type="entry name" value="PRK"/>
</dbReference>
<evidence type="ECO:0000256" key="8">
    <source>
        <dbReference type="RuleBase" id="RU004082"/>
    </source>
</evidence>
<dbReference type="PRINTS" id="PR00478">
    <property type="entry name" value="PHRIBLKINASE"/>
</dbReference>
<evidence type="ECO:0000256" key="5">
    <source>
        <dbReference type="ARBA" id="ARBA00022777"/>
    </source>
</evidence>
<dbReference type="PROSITE" id="PS00567">
    <property type="entry name" value="PHOSPHORIBULOKINASE"/>
    <property type="match status" value="1"/>
</dbReference>
<keyword evidence="5 10" id="KW-0418">Kinase</keyword>
<evidence type="ECO:0000313" key="10">
    <source>
        <dbReference type="EMBL" id="PMS37941.1"/>
    </source>
</evidence>
<protein>
    <recommendedName>
        <fullName evidence="2 8">Phosphoribulokinase</fullName>
        <ecNumber evidence="2 8">2.7.1.19</ecNumber>
    </recommendedName>
</protein>
<organism evidence="10 11">
    <name type="scientific">Trinickia symbiotica</name>
    <dbReference type="NCBI Taxonomy" id="863227"/>
    <lineage>
        <taxon>Bacteria</taxon>
        <taxon>Pseudomonadati</taxon>
        <taxon>Pseudomonadota</taxon>
        <taxon>Betaproteobacteria</taxon>
        <taxon>Burkholderiales</taxon>
        <taxon>Burkholderiaceae</taxon>
        <taxon>Trinickia</taxon>
    </lineage>
</organism>
<dbReference type="InterPro" id="IPR027417">
    <property type="entry name" value="P-loop_NTPase"/>
</dbReference>
<dbReference type="OrthoDB" id="9773443at2"/>
<feature type="domain" description="Phosphoribulokinase/uridine kinase" evidence="9">
    <location>
        <begin position="7"/>
        <end position="215"/>
    </location>
</feature>
<accession>A0A2N7X8K6</accession>
<dbReference type="Pfam" id="PF00485">
    <property type="entry name" value="PRK"/>
    <property type="match status" value="1"/>
</dbReference>
<keyword evidence="4" id="KW-0547">Nucleotide-binding</keyword>
<reference evidence="10 11" key="1">
    <citation type="submission" date="2018-01" db="EMBL/GenBank/DDBJ databases">
        <title>Whole genome analyses suggest that Burkholderia sensu lato contains two further novel genera in the rhizoxinica-symbiotica group Mycetohabitans gen. nov., and Trinickia gen. nov.: implications for the evolution of diazotrophy and nodulation in the Burkholderiaceae.</title>
        <authorList>
            <person name="Estrada-de los Santos P."/>
            <person name="Palmer M."/>
            <person name="Chavez-Ramirez B."/>
            <person name="Beukes C."/>
            <person name="Steenkamp E.T."/>
            <person name="Hirsch A.M."/>
            <person name="Manyaka P."/>
            <person name="Maluk M."/>
            <person name="Lafos M."/>
            <person name="Crook M."/>
            <person name="Gross E."/>
            <person name="Simon M.F."/>
            <person name="Bueno dos Reis Junior F."/>
            <person name="Poole P.S."/>
            <person name="Venter S.N."/>
            <person name="James E.K."/>
        </authorList>
    </citation>
    <scope>NUCLEOTIDE SEQUENCE [LARGE SCALE GENOMIC DNA]</scope>
    <source>
        <strain evidence="10 11">JPY 581</strain>
    </source>
</reference>
<keyword evidence="11" id="KW-1185">Reference proteome</keyword>
<comment type="similarity">
    <text evidence="1 8">Belongs to the phosphoribulokinase family.</text>
</comment>
<gene>
    <name evidence="10" type="ORF">C0Z20_03750</name>
</gene>
<keyword evidence="6" id="KW-0067">ATP-binding</keyword>
<evidence type="ECO:0000259" key="9">
    <source>
        <dbReference type="Pfam" id="PF00485"/>
    </source>
</evidence>
<dbReference type="InterPro" id="IPR006083">
    <property type="entry name" value="PRK/URK"/>
</dbReference>
<dbReference type="EC" id="2.7.1.19" evidence="2 8"/>